<dbReference type="GO" id="GO:0005576">
    <property type="term" value="C:extracellular region"/>
    <property type="evidence" value="ECO:0007669"/>
    <property type="project" value="TreeGrafter"/>
</dbReference>
<proteinExistence type="predicted"/>
<dbReference type="GO" id="GO:0051701">
    <property type="term" value="P:biological process involved in interaction with host"/>
    <property type="evidence" value="ECO:0007669"/>
    <property type="project" value="TreeGrafter"/>
</dbReference>
<dbReference type="InterPro" id="IPR052336">
    <property type="entry name" value="MlaD_Phospholipid_Transporter"/>
</dbReference>
<feature type="domain" description="Mammalian cell entry C-terminal" evidence="4">
    <location>
        <begin position="220"/>
        <end position="390"/>
    </location>
</feature>
<evidence type="ECO:0000256" key="1">
    <source>
        <dbReference type="SAM" id="MobiDB-lite"/>
    </source>
</evidence>
<feature type="transmembrane region" description="Helical" evidence="2">
    <location>
        <begin position="106"/>
        <end position="125"/>
    </location>
</feature>
<accession>A0A417Y7G5</accession>
<dbReference type="OrthoDB" id="338143at2"/>
<keyword evidence="2" id="KW-0812">Transmembrane</keyword>
<gene>
    <name evidence="5" type="ORF">D0Z08_02035</name>
</gene>
<evidence type="ECO:0000313" key="5">
    <source>
        <dbReference type="EMBL" id="RHW28660.1"/>
    </source>
</evidence>
<name>A0A417Y7G5_9ACTN</name>
<evidence type="ECO:0000256" key="2">
    <source>
        <dbReference type="SAM" id="Phobius"/>
    </source>
</evidence>
<dbReference type="Pfam" id="PF02470">
    <property type="entry name" value="MlaD"/>
    <property type="match status" value="1"/>
</dbReference>
<dbReference type="NCBIfam" id="TIGR00996">
    <property type="entry name" value="Mtu_fam_mce"/>
    <property type="match status" value="1"/>
</dbReference>
<evidence type="ECO:0000259" key="4">
    <source>
        <dbReference type="Pfam" id="PF11887"/>
    </source>
</evidence>
<dbReference type="PANTHER" id="PTHR33371:SF17">
    <property type="entry name" value="MCE-FAMILY PROTEIN MCE1B"/>
    <property type="match status" value="1"/>
</dbReference>
<protein>
    <submittedName>
        <fullName evidence="5">MCE family protein</fullName>
    </submittedName>
</protein>
<dbReference type="InterPro" id="IPR024516">
    <property type="entry name" value="Mce_C"/>
</dbReference>
<evidence type="ECO:0000313" key="6">
    <source>
        <dbReference type="Proteomes" id="UP000283644"/>
    </source>
</evidence>
<evidence type="ECO:0000259" key="3">
    <source>
        <dbReference type="Pfam" id="PF02470"/>
    </source>
</evidence>
<dbReference type="InterPro" id="IPR003399">
    <property type="entry name" value="Mce/MlaD"/>
</dbReference>
<dbReference type="PANTHER" id="PTHR33371">
    <property type="entry name" value="INTERMEMBRANE PHOSPHOLIPID TRANSPORT SYSTEM BINDING PROTEIN MLAD-RELATED"/>
    <property type="match status" value="1"/>
</dbReference>
<dbReference type="EMBL" id="QXGH01000009">
    <property type="protein sequence ID" value="RHW28660.1"/>
    <property type="molecule type" value="Genomic_DNA"/>
</dbReference>
<keyword evidence="2" id="KW-0472">Membrane</keyword>
<dbReference type="Pfam" id="PF11887">
    <property type="entry name" value="Mce4_CUP1"/>
    <property type="match status" value="1"/>
</dbReference>
<feature type="region of interest" description="Disordered" evidence="1">
    <location>
        <begin position="27"/>
        <end position="54"/>
    </location>
</feature>
<dbReference type="AlphaFoldDB" id="A0A417Y7G5"/>
<feature type="domain" description="Mce/MlaD" evidence="3">
    <location>
        <begin position="137"/>
        <end position="213"/>
    </location>
</feature>
<dbReference type="Proteomes" id="UP000283644">
    <property type="component" value="Unassembled WGS sequence"/>
</dbReference>
<keyword evidence="2" id="KW-1133">Transmembrane helix</keyword>
<feature type="region of interest" description="Disordered" evidence="1">
    <location>
        <begin position="68"/>
        <end position="90"/>
    </location>
</feature>
<sequence length="438" mass="47151">MAASRSCRTRTTSCSSTSATTSARCRCPSRWSTPSTTSATASATPCWPPARSRPSCCRCSRTATRGSRATSSATVPTTTRGPTARATAHGRGATVVNAPKLRVKAVYVKVIAFFSISALLLVLLANTMADEVDGENREFSAEFANVSGLRLGDDVRVAGVQVGKITGIEVDEETRRTAMVTFTLSSDQPLLSNSTLVMRYQNLLGQRYVSLVQPAKRGSEMSEGDTVPIERTSPGFDLTALLNGFRPLFDVLEPDDVNKLSESVIKVLQGEGGTVADLLGQTAQLTDYLADRDDLFAEVMDGLTPVLVDLAGQGDELRGTIRQLTAFMSGLARHRKEFGRTIDDISQVIDTSETFLRNVRGPLSADVEKAKALLDMYASEEERFAGAIDGFGALMGTLSRVLSYRNALTFYFCDLDLDLGALTVRTSTLPGGYSEVCR</sequence>
<comment type="caution">
    <text evidence="5">The sequence shown here is derived from an EMBL/GenBank/DDBJ whole genome shotgun (WGS) entry which is preliminary data.</text>
</comment>
<reference evidence="5 6" key="1">
    <citation type="submission" date="2018-09" db="EMBL/GenBank/DDBJ databases">
        <title>Genome sequencing of Nocardioides immobilis CCTCC AB 2017083 for comparison to Nocardioides silvaticus.</title>
        <authorList>
            <person name="Li C."/>
            <person name="Wang G."/>
        </authorList>
    </citation>
    <scope>NUCLEOTIDE SEQUENCE [LARGE SCALE GENOMIC DNA]</scope>
    <source>
        <strain evidence="5 6">CCTCC AB 2017083</strain>
    </source>
</reference>
<dbReference type="InterPro" id="IPR005693">
    <property type="entry name" value="Mce"/>
</dbReference>
<keyword evidence="6" id="KW-1185">Reference proteome</keyword>
<organism evidence="5 6">
    <name type="scientific">Nocardioides immobilis</name>
    <dbReference type="NCBI Taxonomy" id="2049295"/>
    <lineage>
        <taxon>Bacteria</taxon>
        <taxon>Bacillati</taxon>
        <taxon>Actinomycetota</taxon>
        <taxon>Actinomycetes</taxon>
        <taxon>Propionibacteriales</taxon>
        <taxon>Nocardioidaceae</taxon>
        <taxon>Nocardioides</taxon>
    </lineage>
</organism>